<sequence>MFNYQVSNFPLMDTGRAESDVATVIWSSALEIKKLVRAVHSAAIKAIAFFPSGLKSIGKHLRLAFAGCHVHNIYHCIQDIHHLPRMLTRGHRDGRLAFV</sequence>
<accession>A0ABR2FJR5</accession>
<comment type="caution">
    <text evidence="1">The sequence shown here is derived from an EMBL/GenBank/DDBJ whole genome shotgun (WGS) entry which is preliminary data.</text>
</comment>
<organism evidence="1 2">
    <name type="scientific">Hibiscus sabdariffa</name>
    <name type="common">roselle</name>
    <dbReference type="NCBI Taxonomy" id="183260"/>
    <lineage>
        <taxon>Eukaryota</taxon>
        <taxon>Viridiplantae</taxon>
        <taxon>Streptophyta</taxon>
        <taxon>Embryophyta</taxon>
        <taxon>Tracheophyta</taxon>
        <taxon>Spermatophyta</taxon>
        <taxon>Magnoliopsida</taxon>
        <taxon>eudicotyledons</taxon>
        <taxon>Gunneridae</taxon>
        <taxon>Pentapetalae</taxon>
        <taxon>rosids</taxon>
        <taxon>malvids</taxon>
        <taxon>Malvales</taxon>
        <taxon>Malvaceae</taxon>
        <taxon>Malvoideae</taxon>
        <taxon>Hibiscus</taxon>
    </lineage>
</organism>
<reference evidence="1 2" key="1">
    <citation type="journal article" date="2024" name="G3 (Bethesda)">
        <title>Genome assembly of Hibiscus sabdariffa L. provides insights into metabolisms of medicinal natural products.</title>
        <authorList>
            <person name="Kim T."/>
        </authorList>
    </citation>
    <scope>NUCLEOTIDE SEQUENCE [LARGE SCALE GENOMIC DNA]</scope>
    <source>
        <strain evidence="1">TK-2024</strain>
        <tissue evidence="1">Old leaves</tissue>
    </source>
</reference>
<dbReference type="EMBL" id="JBBPBM010000006">
    <property type="protein sequence ID" value="KAK8581001.1"/>
    <property type="molecule type" value="Genomic_DNA"/>
</dbReference>
<evidence type="ECO:0000313" key="1">
    <source>
        <dbReference type="EMBL" id="KAK8581001.1"/>
    </source>
</evidence>
<evidence type="ECO:0000313" key="2">
    <source>
        <dbReference type="Proteomes" id="UP001472677"/>
    </source>
</evidence>
<name>A0ABR2FJR5_9ROSI</name>
<protein>
    <submittedName>
        <fullName evidence="1">Uncharacterized protein</fullName>
    </submittedName>
</protein>
<keyword evidence="2" id="KW-1185">Reference proteome</keyword>
<dbReference type="Proteomes" id="UP001472677">
    <property type="component" value="Unassembled WGS sequence"/>
</dbReference>
<proteinExistence type="predicted"/>
<gene>
    <name evidence="1" type="ORF">V6N12_071247</name>
</gene>